<evidence type="ECO:0000313" key="2">
    <source>
        <dbReference type="Proteomes" id="UP000222310"/>
    </source>
</evidence>
<dbReference type="GeneID" id="57094301"/>
<accession>A0A9Q5ZGD4</accession>
<dbReference type="AlphaFoldDB" id="A0A9Q5ZGD4"/>
<dbReference type="Proteomes" id="UP000222310">
    <property type="component" value="Unassembled WGS sequence"/>
</dbReference>
<gene>
    <name evidence="1" type="ORF">VF08_03135</name>
</gene>
<protein>
    <submittedName>
        <fullName evidence="1">Uncharacterized protein</fullName>
    </submittedName>
</protein>
<evidence type="ECO:0000313" key="1">
    <source>
        <dbReference type="EMBL" id="PHK06743.1"/>
    </source>
</evidence>
<sequence length="187" mass="21906">MIWDIDKKHSDTPSKVPILPGTFQPIDAPIEQIEVMKCLIEGVSIIEELLKAETTEEDDQKCDRLREQLNHFYDDFVGEFGLLKNCKSYYDGIWNDIRLEIYLSQLTDESGNKSDIFYKRINHPPKSLHGQHFFEEDLDTRITNAFSWCMGWFGEVRLDEIAEKSGLDSDITLEILLKLKLVYREWV</sequence>
<organism evidence="1 2">
    <name type="scientific">Nostoc linckia z8</name>
    <dbReference type="NCBI Taxonomy" id="1628746"/>
    <lineage>
        <taxon>Bacteria</taxon>
        <taxon>Bacillati</taxon>
        <taxon>Cyanobacteriota</taxon>
        <taxon>Cyanophyceae</taxon>
        <taxon>Nostocales</taxon>
        <taxon>Nostocaceae</taxon>
        <taxon>Nostoc</taxon>
    </lineage>
</organism>
<reference evidence="1 2" key="1">
    <citation type="submission" date="2015-02" db="EMBL/GenBank/DDBJ databases">
        <title>Nostoc linckia genome annotation.</title>
        <authorList>
            <person name="Zhou Z."/>
        </authorList>
    </citation>
    <scope>NUCLEOTIDE SEQUENCE [LARGE SCALE GENOMIC DNA]</scope>
    <source>
        <strain evidence="2">z8</strain>
    </source>
</reference>
<comment type="caution">
    <text evidence="1">The sequence shown here is derived from an EMBL/GenBank/DDBJ whole genome shotgun (WGS) entry which is preliminary data.</text>
</comment>
<proteinExistence type="predicted"/>
<dbReference type="RefSeq" id="WP_099066527.1">
    <property type="nucleotide sequence ID" value="NZ_LAHD01000005.1"/>
</dbReference>
<name>A0A9Q5ZGD4_NOSLI</name>
<dbReference type="EMBL" id="LAHD01000005">
    <property type="protein sequence ID" value="PHK06743.1"/>
    <property type="molecule type" value="Genomic_DNA"/>
</dbReference>